<keyword evidence="1" id="KW-0285">Flavoprotein</keyword>
<keyword evidence="2" id="KW-0288">FMN</keyword>
<dbReference type="NCBIfam" id="TIGR03619">
    <property type="entry name" value="F420_Rv2161c"/>
    <property type="match status" value="1"/>
</dbReference>
<evidence type="ECO:0000256" key="1">
    <source>
        <dbReference type="ARBA" id="ARBA00022630"/>
    </source>
</evidence>
<dbReference type="InterPro" id="IPR019921">
    <property type="entry name" value="Lucif-like_OxRdtase_Rv2161c"/>
</dbReference>
<protein>
    <submittedName>
        <fullName evidence="6">Monooxygenase</fullName>
    </submittedName>
</protein>
<proteinExistence type="predicted"/>
<dbReference type="STRING" id="1348853.LK12_15610"/>
<evidence type="ECO:0000313" key="6">
    <source>
        <dbReference type="EMBL" id="KHK90734.1"/>
    </source>
</evidence>
<dbReference type="Proteomes" id="UP000031057">
    <property type="component" value="Unassembled WGS sequence"/>
</dbReference>
<feature type="domain" description="Luciferase-like" evidence="5">
    <location>
        <begin position="15"/>
        <end position="266"/>
    </location>
</feature>
<evidence type="ECO:0000259" key="5">
    <source>
        <dbReference type="Pfam" id="PF00296"/>
    </source>
</evidence>
<dbReference type="OrthoDB" id="5728724at2"/>
<dbReference type="GO" id="GO:0046306">
    <property type="term" value="P:alkanesulfonate catabolic process"/>
    <property type="evidence" value="ECO:0007669"/>
    <property type="project" value="TreeGrafter"/>
</dbReference>
<dbReference type="InterPro" id="IPR011251">
    <property type="entry name" value="Luciferase-like_dom"/>
</dbReference>
<dbReference type="SUPFAM" id="SSF51679">
    <property type="entry name" value="Bacterial luciferase-like"/>
    <property type="match status" value="1"/>
</dbReference>
<keyword evidence="3" id="KW-0560">Oxidoreductase</keyword>
<keyword evidence="7" id="KW-1185">Reference proteome</keyword>
<gene>
    <name evidence="6" type="ORF">LK12_15610</name>
</gene>
<sequence>MKIGLIYPQTELNGDPVAVREIGRAAETLGFDHLLAYDHVLGATHDREPKLNGPYTEKQPFHDPLVMFGYLAGITQRIGFATGILILPQRQTALVARQAADVALLSGDRLRLGVGLGWNYVEYEALGQDFRSRGKRVEEQIDLLRKLWTSPLVDFEGEFDRVDRAALNPRPTRPVPIWLGGFADVALRRAAKIADGFICADGAVDAFAQAPRLHELLEQEGRAVEDFGLQCNMLKAKSPEQVVETALRWRDTGGTHAAFATMGQGFDTLDKHLKHVEAVADALRKEGLLPG</sequence>
<name>A0A0B1ZNH0_9SPHN</name>
<dbReference type="PANTHER" id="PTHR42847">
    <property type="entry name" value="ALKANESULFONATE MONOOXYGENASE"/>
    <property type="match status" value="1"/>
</dbReference>
<dbReference type="EMBL" id="JTDI01000004">
    <property type="protein sequence ID" value="KHK90734.1"/>
    <property type="molecule type" value="Genomic_DNA"/>
</dbReference>
<dbReference type="InterPro" id="IPR036661">
    <property type="entry name" value="Luciferase-like_sf"/>
</dbReference>
<dbReference type="GO" id="GO:0008726">
    <property type="term" value="F:alkanesulfonate monooxygenase activity"/>
    <property type="evidence" value="ECO:0007669"/>
    <property type="project" value="TreeGrafter"/>
</dbReference>
<keyword evidence="4 6" id="KW-0503">Monooxygenase</keyword>
<dbReference type="Gene3D" id="3.20.20.30">
    <property type="entry name" value="Luciferase-like domain"/>
    <property type="match status" value="1"/>
</dbReference>
<evidence type="ECO:0000313" key="7">
    <source>
        <dbReference type="Proteomes" id="UP000031057"/>
    </source>
</evidence>
<organism evidence="6 7">
    <name type="scientific">Novosphingobium malaysiense</name>
    <dbReference type="NCBI Taxonomy" id="1348853"/>
    <lineage>
        <taxon>Bacteria</taxon>
        <taxon>Pseudomonadati</taxon>
        <taxon>Pseudomonadota</taxon>
        <taxon>Alphaproteobacteria</taxon>
        <taxon>Sphingomonadales</taxon>
        <taxon>Sphingomonadaceae</taxon>
        <taxon>Novosphingobium</taxon>
    </lineage>
</organism>
<reference evidence="6 7" key="1">
    <citation type="submission" date="2014-10" db="EMBL/GenBank/DDBJ databases">
        <title>Genome sequence of Novosphingobium malaysiense MUSC 273(T).</title>
        <authorList>
            <person name="Lee L.-H."/>
        </authorList>
    </citation>
    <scope>NUCLEOTIDE SEQUENCE [LARGE SCALE GENOMIC DNA]</scope>
    <source>
        <strain evidence="6 7">MUSC 273</strain>
    </source>
</reference>
<accession>A0A0B1ZNH0</accession>
<comment type="caution">
    <text evidence="6">The sequence shown here is derived from an EMBL/GenBank/DDBJ whole genome shotgun (WGS) entry which is preliminary data.</text>
</comment>
<dbReference type="InterPro" id="IPR050172">
    <property type="entry name" value="SsuD_RutA_monooxygenase"/>
</dbReference>
<dbReference type="RefSeq" id="WP_039286000.1">
    <property type="nucleotide sequence ID" value="NZ_JTDI01000004.1"/>
</dbReference>
<evidence type="ECO:0000256" key="2">
    <source>
        <dbReference type="ARBA" id="ARBA00022643"/>
    </source>
</evidence>
<dbReference type="AlphaFoldDB" id="A0A0B1ZNH0"/>
<evidence type="ECO:0000256" key="4">
    <source>
        <dbReference type="ARBA" id="ARBA00023033"/>
    </source>
</evidence>
<evidence type="ECO:0000256" key="3">
    <source>
        <dbReference type="ARBA" id="ARBA00023002"/>
    </source>
</evidence>
<dbReference type="Pfam" id="PF00296">
    <property type="entry name" value="Bac_luciferase"/>
    <property type="match status" value="1"/>
</dbReference>
<dbReference type="PANTHER" id="PTHR42847:SF4">
    <property type="entry name" value="ALKANESULFONATE MONOOXYGENASE-RELATED"/>
    <property type="match status" value="1"/>
</dbReference>